<proteinExistence type="predicted"/>
<organism evidence="2 3">
    <name type="scientific">Halomonas fontilapidosi</name>
    <dbReference type="NCBI Taxonomy" id="616675"/>
    <lineage>
        <taxon>Bacteria</taxon>
        <taxon>Pseudomonadati</taxon>
        <taxon>Pseudomonadota</taxon>
        <taxon>Gammaproteobacteria</taxon>
        <taxon>Oceanospirillales</taxon>
        <taxon>Halomonadaceae</taxon>
        <taxon>Halomonas</taxon>
    </lineage>
</organism>
<dbReference type="RefSeq" id="WP_183315026.1">
    <property type="nucleotide sequence ID" value="NZ_JACHXQ010000012.1"/>
</dbReference>
<dbReference type="Proteomes" id="UP000563050">
    <property type="component" value="Unassembled WGS sequence"/>
</dbReference>
<dbReference type="EMBL" id="JACHXQ010000012">
    <property type="protein sequence ID" value="MBB3185466.1"/>
    <property type="molecule type" value="Genomic_DNA"/>
</dbReference>
<dbReference type="PROSITE" id="PS00409">
    <property type="entry name" value="PROKAR_NTER_METHYL"/>
    <property type="match status" value="1"/>
</dbReference>
<reference evidence="2 3" key="1">
    <citation type="submission" date="2020-08" db="EMBL/GenBank/DDBJ databases">
        <title>Genomic Encyclopedia of Type Strains, Phase III (KMG-III): the genomes of soil and plant-associated and newly described type strains.</title>
        <authorList>
            <person name="Whitman W."/>
        </authorList>
    </citation>
    <scope>NUCLEOTIDE SEQUENCE [LARGE SCALE GENOMIC DNA]</scope>
    <source>
        <strain evidence="2 3">CECT 7341</strain>
    </source>
</reference>
<dbReference type="Pfam" id="PF07963">
    <property type="entry name" value="N_methyl"/>
    <property type="match status" value="1"/>
</dbReference>
<evidence type="ECO:0000313" key="3">
    <source>
        <dbReference type="Proteomes" id="UP000563050"/>
    </source>
</evidence>
<feature type="transmembrane region" description="Helical" evidence="1">
    <location>
        <begin position="12"/>
        <end position="34"/>
    </location>
</feature>
<keyword evidence="1" id="KW-0472">Membrane</keyword>
<dbReference type="AlphaFoldDB" id="A0A7W5H0M9"/>
<keyword evidence="1" id="KW-1133">Transmembrane helix</keyword>
<dbReference type="InterPro" id="IPR012902">
    <property type="entry name" value="N_methyl_site"/>
</dbReference>
<name>A0A7W5H0M9_9GAMM</name>
<evidence type="ECO:0000313" key="2">
    <source>
        <dbReference type="EMBL" id="MBB3185466.1"/>
    </source>
</evidence>
<gene>
    <name evidence="2" type="ORF">FHR95_003047</name>
</gene>
<keyword evidence="1" id="KW-0812">Transmembrane</keyword>
<protein>
    <submittedName>
        <fullName evidence="2">Prepilin-type N-terminal cleavage/methylation domain-containing protein</fullName>
    </submittedName>
</protein>
<comment type="caution">
    <text evidence="2">The sequence shown here is derived from an EMBL/GenBank/DDBJ whole genome shotgun (WGS) entry which is preliminary data.</text>
</comment>
<dbReference type="NCBIfam" id="TIGR02532">
    <property type="entry name" value="IV_pilin_GFxxxE"/>
    <property type="match status" value="1"/>
</dbReference>
<accession>A0A7W5H0M9</accession>
<keyword evidence="3" id="KW-1185">Reference proteome</keyword>
<evidence type="ECO:0000256" key="1">
    <source>
        <dbReference type="SAM" id="Phobius"/>
    </source>
</evidence>
<sequence length="189" mass="20743">MCKKLSQQGFSLVELMIALVIGLLVTLGAFQLFLAGKKSFDHELALAERQSSLRFLVDTISYDIRSASYTEFVDGAGTILSTNEQLVLSFDKDNSICSSDVEYKVKYFASDGSIKMNQACGATAFPDDGIAEPIVLGVGSIRFFYLPSSLGIRVEVEMVDDRNRLPPETFSFQVANRSSVGKALELWGE</sequence>